<evidence type="ECO:0000259" key="3">
    <source>
        <dbReference type="Pfam" id="PF13400"/>
    </source>
</evidence>
<keyword evidence="2" id="KW-0812">Transmembrane</keyword>
<dbReference type="Proteomes" id="UP000320582">
    <property type="component" value="Unassembled WGS sequence"/>
</dbReference>
<dbReference type="OrthoDB" id="7418984at2"/>
<feature type="region of interest" description="Disordered" evidence="1">
    <location>
        <begin position="256"/>
        <end position="281"/>
    </location>
</feature>
<evidence type="ECO:0000313" key="5">
    <source>
        <dbReference type="Proteomes" id="UP000320582"/>
    </source>
</evidence>
<sequence>MPQETHIVVTWCISAGRFMCAAPAACGRFLRNTSGATAVLFAILSPVLVLGMGLGTEAGYQYMSQRKLQHAADVAAHAAGARLRAGDEKVDIDAAALHVAIQSGYLGGAGDIVVNIPPESGQFAGDKNSVEVILPLTQPRYFSALVSSDPVNMRGRAVARITDSGSVACILALSPNASGAITVTGSTSVALEGCDIASNSNAPDALDMSGHGATLDVNCAYVVGQAVTTKRLTIDCGEVQTFAPVVRDPYADLVEPSAEGACQDSDQGSNNSTTTITATESHPSGVKSMRFCKGLNLRGDVTFAPGLYIIEGGDFTVNNGTVSSTDENILEGEGVTFYLAPNARIRLASNSTLNFAAPTAGPFAGIAFFGSRSATGVTHQMNGTSGSSLQGALYMPASEVEFSGNTKLTTGCTQVIGYKVTFTGNSDLRSDCSNLGTRQIKTKEVVRVVE</sequence>
<comment type="caution">
    <text evidence="4">The sequence shown here is derived from an EMBL/GenBank/DDBJ whole genome shotgun (WGS) entry which is preliminary data.</text>
</comment>
<evidence type="ECO:0000313" key="4">
    <source>
        <dbReference type="EMBL" id="TQM91987.1"/>
    </source>
</evidence>
<feature type="domain" description="Putative Flp pilus-assembly TadG-like N-terminal" evidence="3">
    <location>
        <begin position="35"/>
        <end position="81"/>
    </location>
</feature>
<dbReference type="EMBL" id="VFPT01000001">
    <property type="protein sequence ID" value="TQM91987.1"/>
    <property type="molecule type" value="Genomic_DNA"/>
</dbReference>
<keyword evidence="2" id="KW-1133">Transmembrane helix</keyword>
<feature type="compositionally biased region" description="Polar residues" evidence="1">
    <location>
        <begin position="264"/>
        <end position="281"/>
    </location>
</feature>
<dbReference type="InterPro" id="IPR028087">
    <property type="entry name" value="Tad_N"/>
</dbReference>
<gene>
    <name evidence="4" type="ORF">BD293_0572</name>
</gene>
<protein>
    <submittedName>
        <fullName evidence="4">Putative Flp pilus-assembly TadE/G-like protein</fullName>
    </submittedName>
</protein>
<proteinExistence type="predicted"/>
<organism evidence="4 5">
    <name type="scientific">Roseinatronobacter monicus</name>
    <dbReference type="NCBI Taxonomy" id="393481"/>
    <lineage>
        <taxon>Bacteria</taxon>
        <taxon>Pseudomonadati</taxon>
        <taxon>Pseudomonadota</taxon>
        <taxon>Alphaproteobacteria</taxon>
        <taxon>Rhodobacterales</taxon>
        <taxon>Paracoccaceae</taxon>
        <taxon>Roseinatronobacter</taxon>
    </lineage>
</organism>
<dbReference type="Pfam" id="PF13400">
    <property type="entry name" value="Tad"/>
    <property type="match status" value="1"/>
</dbReference>
<evidence type="ECO:0000256" key="2">
    <source>
        <dbReference type="SAM" id="Phobius"/>
    </source>
</evidence>
<reference evidence="4 5" key="1">
    <citation type="submission" date="2019-06" db="EMBL/GenBank/DDBJ databases">
        <title>Genomic Encyclopedia of Archaeal and Bacterial Type Strains, Phase II (KMG-II): from individual species to whole genera.</title>
        <authorList>
            <person name="Goeker M."/>
        </authorList>
    </citation>
    <scope>NUCLEOTIDE SEQUENCE [LARGE SCALE GENOMIC DNA]</scope>
    <source>
        <strain evidence="4 5">DSM 18423</strain>
    </source>
</reference>
<evidence type="ECO:0000256" key="1">
    <source>
        <dbReference type="SAM" id="MobiDB-lite"/>
    </source>
</evidence>
<keyword evidence="5" id="KW-1185">Reference proteome</keyword>
<dbReference type="AlphaFoldDB" id="A0A543KAB5"/>
<keyword evidence="2" id="KW-0472">Membrane</keyword>
<name>A0A543KAB5_9RHOB</name>
<accession>A0A543KAB5</accession>
<dbReference type="RefSeq" id="WP_142079759.1">
    <property type="nucleotide sequence ID" value="NZ_VFPT01000001.1"/>
</dbReference>
<feature type="transmembrane region" description="Helical" evidence="2">
    <location>
        <begin position="38"/>
        <end position="60"/>
    </location>
</feature>